<evidence type="ECO:0000313" key="2">
    <source>
        <dbReference type="EMBL" id="WNG52744.1"/>
    </source>
</evidence>
<dbReference type="EMBL" id="CP043494">
    <property type="protein sequence ID" value="WNG52744.1"/>
    <property type="molecule type" value="Genomic_DNA"/>
</dbReference>
<reference evidence="2 3" key="1">
    <citation type="submission" date="2019-08" db="EMBL/GenBank/DDBJ databases">
        <title>Archangium and Cystobacter genomes.</title>
        <authorList>
            <person name="Chen I.-C.K."/>
            <person name="Wielgoss S."/>
        </authorList>
    </citation>
    <scope>NUCLEOTIDE SEQUENCE [LARGE SCALE GENOMIC DNA]</scope>
    <source>
        <strain evidence="2 3">Cbm 6</strain>
    </source>
</reference>
<dbReference type="Pfam" id="PF13349">
    <property type="entry name" value="DUF4097"/>
    <property type="match status" value="1"/>
</dbReference>
<proteinExistence type="predicted"/>
<name>A0ABY9XBG5_9BACT</name>
<dbReference type="InterPro" id="IPR025164">
    <property type="entry name" value="Toastrack_DUF4097"/>
</dbReference>
<organism evidence="2 3">
    <name type="scientific">Archangium minus</name>
    <dbReference type="NCBI Taxonomy" id="83450"/>
    <lineage>
        <taxon>Bacteria</taxon>
        <taxon>Pseudomonadati</taxon>
        <taxon>Myxococcota</taxon>
        <taxon>Myxococcia</taxon>
        <taxon>Myxococcales</taxon>
        <taxon>Cystobacterineae</taxon>
        <taxon>Archangiaceae</taxon>
        <taxon>Archangium</taxon>
    </lineage>
</organism>
<dbReference type="Proteomes" id="UP001611383">
    <property type="component" value="Chromosome"/>
</dbReference>
<keyword evidence="3" id="KW-1185">Reference proteome</keyword>
<accession>A0ABY9XBG5</accession>
<evidence type="ECO:0000313" key="3">
    <source>
        <dbReference type="Proteomes" id="UP001611383"/>
    </source>
</evidence>
<gene>
    <name evidence="2" type="ORF">F0U60_34240</name>
</gene>
<feature type="domain" description="DUF4097" evidence="1">
    <location>
        <begin position="21"/>
        <end position="139"/>
    </location>
</feature>
<sequence length="143" mass="14530">MSQCQDPVPTHFVVKVPRDSSLEVSTVAASVNVSGVAGEQELSVVSGNVSVKGSRGELEVAAVNGSVELAPELLEDTEVSTVSGDVKLKLPRGAGATVDFSSVGGRFNGRGVSLGSTSQKYGNGEHDVNVSTVSGALDIQSAE</sequence>
<protein>
    <submittedName>
        <fullName evidence="2">DUF4097 domain-containing protein</fullName>
    </submittedName>
</protein>
<evidence type="ECO:0000259" key="1">
    <source>
        <dbReference type="Pfam" id="PF13349"/>
    </source>
</evidence>